<dbReference type="PANTHER" id="PTHR34611:SF2">
    <property type="entry name" value="INACTIVE RECOMBINATION-PROMOTING NUCLEASE-LIKE PROTEIN RPNE-RELATED"/>
    <property type="match status" value="1"/>
</dbReference>
<protein>
    <submittedName>
        <fullName evidence="2">Transposase</fullName>
    </submittedName>
</protein>
<sequence length="239" mass="28010">MERLAMQHDTGYKLLFSHPRMVQDLITGFVQPEWLENIDFNTLEPVKASFATDDLRQRHDDAIWRLKFKDSWLYLYLLLEFQSSDDYFMANRIMTYMGLLYQDIIHSQGLKKGDKLPPILPIVIYNGASDWRGPVDISTLIESVHPTLRAYTPQLSYFLVQESATPKDYCQAHPDNLVGHLIALERCTTPAELREHIQLLQHKVNSATYQPIRRAFAIWLSRLLRVKFKQETIPEYQEL</sequence>
<gene>
    <name evidence="2" type="ORF">A1359_02435</name>
</gene>
<reference evidence="2 3" key="1">
    <citation type="submission" date="2016-03" db="EMBL/GenBank/DDBJ databases">
        <authorList>
            <person name="Ploux O."/>
        </authorList>
    </citation>
    <scope>NUCLEOTIDE SEQUENCE [LARGE SCALE GENOMIC DNA]</scope>
    <source>
        <strain evidence="2 3">R-45370</strain>
    </source>
</reference>
<feature type="non-terminal residue" evidence="2">
    <location>
        <position position="239"/>
    </location>
</feature>
<dbReference type="AlphaFoldDB" id="A0A177NTP9"/>
<dbReference type="EMBL" id="LUUI01000011">
    <property type="protein sequence ID" value="OAI21365.1"/>
    <property type="molecule type" value="Genomic_DNA"/>
</dbReference>
<name>A0A177NTP9_9GAMM</name>
<dbReference type="InterPro" id="IPR006842">
    <property type="entry name" value="Transposase_31"/>
</dbReference>
<dbReference type="InterPro" id="IPR051699">
    <property type="entry name" value="Rpn/YhgA-like_nuclease"/>
</dbReference>
<dbReference type="Proteomes" id="UP000078476">
    <property type="component" value="Unassembled WGS sequence"/>
</dbReference>
<evidence type="ECO:0000313" key="3">
    <source>
        <dbReference type="Proteomes" id="UP000078476"/>
    </source>
</evidence>
<evidence type="ECO:0000313" key="2">
    <source>
        <dbReference type="EMBL" id="OAI21365.1"/>
    </source>
</evidence>
<dbReference type="STRING" id="980561.A1359_02435"/>
<keyword evidence="3" id="KW-1185">Reference proteome</keyword>
<evidence type="ECO:0000259" key="1">
    <source>
        <dbReference type="Pfam" id="PF04754"/>
    </source>
</evidence>
<dbReference type="Pfam" id="PF04754">
    <property type="entry name" value="Transposase_31"/>
    <property type="match status" value="1"/>
</dbReference>
<accession>A0A177NTP9</accession>
<dbReference type="PANTHER" id="PTHR34611">
    <property type="match status" value="1"/>
</dbReference>
<feature type="domain" description="Transposase (putative) YhgA-like" evidence="1">
    <location>
        <begin position="7"/>
        <end position="175"/>
    </location>
</feature>
<proteinExistence type="predicted"/>
<comment type="caution">
    <text evidence="2">The sequence shown here is derived from an EMBL/GenBank/DDBJ whole genome shotgun (WGS) entry which is preliminary data.</text>
</comment>
<organism evidence="2 3">
    <name type="scientific">Methylomonas lenta</name>
    <dbReference type="NCBI Taxonomy" id="980561"/>
    <lineage>
        <taxon>Bacteria</taxon>
        <taxon>Pseudomonadati</taxon>
        <taxon>Pseudomonadota</taxon>
        <taxon>Gammaproteobacteria</taxon>
        <taxon>Methylococcales</taxon>
        <taxon>Methylococcaceae</taxon>
        <taxon>Methylomonas</taxon>
    </lineage>
</organism>